<protein>
    <submittedName>
        <fullName evidence="3">Gfo/Idh/MocA family oxidoreductase</fullName>
    </submittedName>
</protein>
<comment type="caution">
    <text evidence="3">The sequence shown here is derived from an EMBL/GenBank/DDBJ whole genome shotgun (WGS) entry which is preliminary data.</text>
</comment>
<feature type="domain" description="Gfo/Idh/MocA-like oxidoreductase N-terminal" evidence="1">
    <location>
        <begin position="9"/>
        <end position="127"/>
    </location>
</feature>
<dbReference type="Proteomes" id="UP000253570">
    <property type="component" value="Unassembled WGS sequence"/>
</dbReference>
<sequence>MKQNHQEIGIGIIGSGRMGNLRSSISRSYGSIKYIGVSDKEVAKAKILGEKINADLISSNNEEIISNENVHAIIVSTSEPEHLDPVIQALERGKPVLVEKPIALSEDDAKKMIEVANKNNTTLHVGYTLRFNRHFLIGKQQILDKKIGNILSCVGRFYNSQRTGAEILKRSKHISFINDALTYLVDLFGWYMEDKKPKEIIAKGHGKIYRRDGYDVDEIAAAIITYEDGTIVNLSMGYALPKNYPSHGRLVRAEIIGENGVLFFDDDRKEHIGFSEHGMHHAYVDTNTEMALLTSNASGNWAMDKYWGPFADETRSWLDFISQGIKCPNTTGEEGLLNLKITRGIEESIKSNNKIIIE</sequence>
<evidence type="ECO:0000313" key="3">
    <source>
        <dbReference type="EMBL" id="RCL73164.1"/>
    </source>
</evidence>
<dbReference type="AlphaFoldDB" id="A0A368DND5"/>
<dbReference type="SUPFAM" id="SSF55347">
    <property type="entry name" value="Glyceraldehyde-3-phosphate dehydrogenase-like, C-terminal domain"/>
    <property type="match status" value="1"/>
</dbReference>
<dbReference type="Pfam" id="PF22725">
    <property type="entry name" value="GFO_IDH_MocA_C3"/>
    <property type="match status" value="1"/>
</dbReference>
<evidence type="ECO:0000259" key="2">
    <source>
        <dbReference type="Pfam" id="PF22725"/>
    </source>
</evidence>
<evidence type="ECO:0000313" key="4">
    <source>
        <dbReference type="Proteomes" id="UP000253570"/>
    </source>
</evidence>
<name>A0A368DND5_9PROT</name>
<reference evidence="3 4" key="1">
    <citation type="journal article" date="2018" name="Microbiome">
        <title>Fine metagenomic profile of the Mediterranean stratified and mixed water columns revealed by assembly and recruitment.</title>
        <authorList>
            <person name="Haro-Moreno J.M."/>
            <person name="Lopez-Perez M."/>
            <person name="De La Torre J.R."/>
            <person name="Picazo A."/>
            <person name="Camacho A."/>
            <person name="Rodriguez-Valera F."/>
        </authorList>
    </citation>
    <scope>NUCLEOTIDE SEQUENCE [LARGE SCALE GENOMIC DNA]</scope>
    <source>
        <strain evidence="3">MED-G57</strain>
    </source>
</reference>
<accession>A0A368DND5</accession>
<dbReference type="PANTHER" id="PTHR43377">
    <property type="entry name" value="BILIVERDIN REDUCTASE A"/>
    <property type="match status" value="1"/>
</dbReference>
<dbReference type="InterPro" id="IPR036291">
    <property type="entry name" value="NAD(P)-bd_dom_sf"/>
</dbReference>
<feature type="domain" description="GFO/IDH/MocA-like oxidoreductase" evidence="2">
    <location>
        <begin position="139"/>
        <end position="262"/>
    </location>
</feature>
<organism evidence="3 4">
    <name type="scientific">PS1 clade bacterium</name>
    <dbReference type="NCBI Taxonomy" id="2175152"/>
    <lineage>
        <taxon>Bacteria</taxon>
        <taxon>Pseudomonadati</taxon>
        <taxon>Pseudomonadota</taxon>
        <taxon>Alphaproteobacteria</taxon>
        <taxon>PS1 clade</taxon>
    </lineage>
</organism>
<dbReference type="Gene3D" id="3.40.50.720">
    <property type="entry name" value="NAD(P)-binding Rossmann-like Domain"/>
    <property type="match status" value="1"/>
</dbReference>
<dbReference type="EMBL" id="QOQD01000009">
    <property type="protein sequence ID" value="RCL73164.1"/>
    <property type="molecule type" value="Genomic_DNA"/>
</dbReference>
<dbReference type="InterPro" id="IPR051450">
    <property type="entry name" value="Gfo/Idh/MocA_Oxidoreductases"/>
</dbReference>
<dbReference type="InterPro" id="IPR055170">
    <property type="entry name" value="GFO_IDH_MocA-like_dom"/>
</dbReference>
<evidence type="ECO:0000259" key="1">
    <source>
        <dbReference type="Pfam" id="PF01408"/>
    </source>
</evidence>
<dbReference type="GO" id="GO:0000166">
    <property type="term" value="F:nucleotide binding"/>
    <property type="evidence" value="ECO:0007669"/>
    <property type="project" value="InterPro"/>
</dbReference>
<dbReference type="Gene3D" id="3.30.360.10">
    <property type="entry name" value="Dihydrodipicolinate Reductase, domain 2"/>
    <property type="match status" value="1"/>
</dbReference>
<dbReference type="Pfam" id="PF01408">
    <property type="entry name" value="GFO_IDH_MocA"/>
    <property type="match status" value="1"/>
</dbReference>
<proteinExistence type="predicted"/>
<dbReference type="InterPro" id="IPR000683">
    <property type="entry name" value="Gfo/Idh/MocA-like_OxRdtase_N"/>
</dbReference>
<dbReference type="PANTHER" id="PTHR43377:SF1">
    <property type="entry name" value="BILIVERDIN REDUCTASE A"/>
    <property type="match status" value="1"/>
</dbReference>
<dbReference type="SUPFAM" id="SSF51735">
    <property type="entry name" value="NAD(P)-binding Rossmann-fold domains"/>
    <property type="match status" value="1"/>
</dbReference>
<gene>
    <name evidence="3" type="ORF">DBW71_04265</name>
</gene>